<keyword evidence="2" id="KW-1185">Reference proteome</keyword>
<organism evidence="1 2">
    <name type="scientific">Melipona quadrifasciata</name>
    <dbReference type="NCBI Taxonomy" id="166423"/>
    <lineage>
        <taxon>Eukaryota</taxon>
        <taxon>Metazoa</taxon>
        <taxon>Ecdysozoa</taxon>
        <taxon>Arthropoda</taxon>
        <taxon>Hexapoda</taxon>
        <taxon>Insecta</taxon>
        <taxon>Pterygota</taxon>
        <taxon>Neoptera</taxon>
        <taxon>Endopterygota</taxon>
        <taxon>Hymenoptera</taxon>
        <taxon>Apocrita</taxon>
        <taxon>Aculeata</taxon>
        <taxon>Apoidea</taxon>
        <taxon>Anthophila</taxon>
        <taxon>Apidae</taxon>
        <taxon>Melipona</taxon>
    </lineage>
</organism>
<dbReference type="Proteomes" id="UP000053105">
    <property type="component" value="Unassembled WGS sequence"/>
</dbReference>
<sequence length="197" mass="22615">MNLHKNLQSGNLIYWHKLVRICSDAVYGSQIETKFQRLVSGPSTIDILSSCNECILSIKGFHRMTLIESENVSYAVRILWRVSIYPSVREIFALKRIDDDKVTDGVMAVLEWSSSNFILIDRSATLELRVKKLKVSLKMDCLSLAFGNFIVIDRSATLELSLKKLKVSLKMDCLSLAFRMNNRVKRKISIKHEPIEY</sequence>
<evidence type="ECO:0000313" key="1">
    <source>
        <dbReference type="EMBL" id="KOX68981.1"/>
    </source>
</evidence>
<accession>A0A0N0BCG3</accession>
<protein>
    <submittedName>
        <fullName evidence="1">Uncharacterized protein</fullName>
    </submittedName>
</protein>
<dbReference type="AlphaFoldDB" id="A0A0N0BCG3"/>
<evidence type="ECO:0000313" key="2">
    <source>
        <dbReference type="Proteomes" id="UP000053105"/>
    </source>
</evidence>
<dbReference type="EMBL" id="KQ435908">
    <property type="protein sequence ID" value="KOX68981.1"/>
    <property type="molecule type" value="Genomic_DNA"/>
</dbReference>
<reference evidence="1 2" key="1">
    <citation type="submission" date="2015-07" db="EMBL/GenBank/DDBJ databases">
        <title>The genome of Melipona quadrifasciata.</title>
        <authorList>
            <person name="Pan H."/>
            <person name="Kapheim K."/>
        </authorList>
    </citation>
    <scope>NUCLEOTIDE SEQUENCE [LARGE SCALE GENOMIC DNA]</scope>
    <source>
        <strain evidence="1">0111107301</strain>
        <tissue evidence="1">Whole body</tissue>
    </source>
</reference>
<proteinExistence type="predicted"/>
<name>A0A0N0BCG3_9HYME</name>
<gene>
    <name evidence="1" type="ORF">WN51_06732</name>
</gene>